<dbReference type="Proteomes" id="UP001620626">
    <property type="component" value="Unassembled WGS sequence"/>
</dbReference>
<reference evidence="1 2" key="1">
    <citation type="submission" date="2024-10" db="EMBL/GenBank/DDBJ databases">
        <authorList>
            <person name="Kim D."/>
        </authorList>
    </citation>
    <scope>NUCLEOTIDE SEQUENCE [LARGE SCALE GENOMIC DNA]</scope>
    <source>
        <strain evidence="1">BH-2024</strain>
    </source>
</reference>
<dbReference type="AlphaFoldDB" id="A0ABD2IYH9"/>
<accession>A0ABD2IYH9</accession>
<dbReference type="EMBL" id="JBICBT010001080">
    <property type="protein sequence ID" value="KAL3084381.1"/>
    <property type="molecule type" value="Genomic_DNA"/>
</dbReference>
<evidence type="ECO:0000313" key="2">
    <source>
        <dbReference type="Proteomes" id="UP001620626"/>
    </source>
</evidence>
<organism evidence="1 2">
    <name type="scientific">Heterodera trifolii</name>
    <dbReference type="NCBI Taxonomy" id="157864"/>
    <lineage>
        <taxon>Eukaryota</taxon>
        <taxon>Metazoa</taxon>
        <taxon>Ecdysozoa</taxon>
        <taxon>Nematoda</taxon>
        <taxon>Chromadorea</taxon>
        <taxon>Rhabditida</taxon>
        <taxon>Tylenchina</taxon>
        <taxon>Tylenchomorpha</taxon>
        <taxon>Tylenchoidea</taxon>
        <taxon>Heteroderidae</taxon>
        <taxon>Heteroderinae</taxon>
        <taxon>Heterodera</taxon>
    </lineage>
</organism>
<gene>
    <name evidence="1" type="ORF">niasHT_033151</name>
</gene>
<evidence type="ECO:0000313" key="1">
    <source>
        <dbReference type="EMBL" id="KAL3084381.1"/>
    </source>
</evidence>
<proteinExistence type="predicted"/>
<name>A0ABD2IYH9_9BILA</name>
<comment type="caution">
    <text evidence="1">The sequence shown here is derived from an EMBL/GenBank/DDBJ whole genome shotgun (WGS) entry which is preliminary data.</text>
</comment>
<sequence length="247" mass="28503">MGSCPFKCGSEWNGFKVLLDRKVCCVTAPLDPVVIDEQRKKCKLNGKHFEPVFASILPESNNFDTFFSCISLSLYNSNSEENCDALRALYVKTLRTMLEDPEKAGINMTHFKTKDNFLKHLSVWLLAPKNTKTFDDHMLEITQKRLACPQYSIVMANALKRPIIWLRPADLARESKIISEEDAKRFMPQWDDDSRPRHCAYYYPEGEVVNSKRFEKPSDTSNTKNLLLYLLIRPKILMARIATSTIR</sequence>
<keyword evidence="2" id="KW-1185">Reference proteome</keyword>
<protein>
    <submittedName>
        <fullName evidence="1">Uncharacterized protein</fullName>
    </submittedName>
</protein>